<evidence type="ECO:0000256" key="1">
    <source>
        <dbReference type="ARBA" id="ARBA00004651"/>
    </source>
</evidence>
<evidence type="ECO:0000256" key="4">
    <source>
        <dbReference type="ARBA" id="ARBA00022692"/>
    </source>
</evidence>
<feature type="transmembrane region" description="Helical" evidence="7">
    <location>
        <begin position="307"/>
        <end position="329"/>
    </location>
</feature>
<evidence type="ECO:0000313" key="10">
    <source>
        <dbReference type="Proteomes" id="UP000316476"/>
    </source>
</evidence>
<gene>
    <name evidence="9" type="primary">epsF_6</name>
    <name evidence="9" type="ORF">V7x_51060</name>
</gene>
<dbReference type="Gene3D" id="1.20.81.30">
    <property type="entry name" value="Type II secretion system (T2SS), domain F"/>
    <property type="match status" value="2"/>
</dbReference>
<keyword evidence="6 7" id="KW-0472">Membrane</keyword>
<keyword evidence="4 7" id="KW-0812">Transmembrane</keyword>
<dbReference type="Pfam" id="PF00482">
    <property type="entry name" value="T2SSF"/>
    <property type="match status" value="2"/>
</dbReference>
<evidence type="ECO:0000256" key="6">
    <source>
        <dbReference type="ARBA" id="ARBA00023136"/>
    </source>
</evidence>
<dbReference type="PANTHER" id="PTHR30012:SF0">
    <property type="entry name" value="TYPE II SECRETION SYSTEM PROTEIN F-RELATED"/>
    <property type="match status" value="1"/>
</dbReference>
<protein>
    <submittedName>
        <fullName evidence="9">Type II secretion system protein F</fullName>
    </submittedName>
</protein>
<dbReference type="InterPro" id="IPR018076">
    <property type="entry name" value="T2SS_GspF_dom"/>
</dbReference>
<evidence type="ECO:0000256" key="5">
    <source>
        <dbReference type="ARBA" id="ARBA00022989"/>
    </source>
</evidence>
<feature type="domain" description="Type II secretion system protein GspF" evidence="8">
    <location>
        <begin position="212"/>
        <end position="329"/>
    </location>
</feature>
<organism evidence="9 10">
    <name type="scientific">Crateriforma conspicua</name>
    <dbReference type="NCBI Taxonomy" id="2527996"/>
    <lineage>
        <taxon>Bacteria</taxon>
        <taxon>Pseudomonadati</taxon>
        <taxon>Planctomycetota</taxon>
        <taxon>Planctomycetia</taxon>
        <taxon>Planctomycetales</taxon>
        <taxon>Planctomycetaceae</taxon>
        <taxon>Crateriforma</taxon>
    </lineage>
</organism>
<dbReference type="EMBL" id="SJPZ01000002">
    <property type="protein sequence ID" value="TWU63366.1"/>
    <property type="molecule type" value="Genomic_DNA"/>
</dbReference>
<evidence type="ECO:0000256" key="2">
    <source>
        <dbReference type="ARBA" id="ARBA00005745"/>
    </source>
</evidence>
<dbReference type="Proteomes" id="UP000316476">
    <property type="component" value="Unassembled WGS sequence"/>
</dbReference>
<dbReference type="PANTHER" id="PTHR30012">
    <property type="entry name" value="GENERAL SECRETION PATHWAY PROTEIN"/>
    <property type="match status" value="1"/>
</dbReference>
<comment type="similarity">
    <text evidence="2">Belongs to the GSP F family.</text>
</comment>
<sequence>MFFSRMKLSSVAGFTRRFGTGLHAGANIVDLLRAEAKQGSARQRDALNDLADQASQGEQLHAAMKRSGQFFPPLLQSMTRVGESTGRLERTMFSLASHYETQLALRRAFIGAITLPVLQLVAGLGVLSLLIWILGVLTPATGGQMSDVLGLGLRGPTGVLIFWGYILAILAMIFGALWAFSRNVAGVQNLIPLLYMIPGLGPSLQTITLARFSRTLALSLDAGLDPVRSIQLALDSTDSDYYRAASDRVEQAIRGGATLSGALEAASVFPDDFISRVEVAELSGTDAESIDGLANEYDERAKTAMRAIAGLASGLVWATMILVLVFFVVRLLMSVMGMYRQALEPI</sequence>
<dbReference type="GO" id="GO:0005886">
    <property type="term" value="C:plasma membrane"/>
    <property type="evidence" value="ECO:0007669"/>
    <property type="project" value="UniProtKB-SubCell"/>
</dbReference>
<feature type="domain" description="Type II secretion system protein GspF" evidence="8">
    <location>
        <begin position="14"/>
        <end position="134"/>
    </location>
</feature>
<dbReference type="InterPro" id="IPR042094">
    <property type="entry name" value="T2SS_GspF_sf"/>
</dbReference>
<comment type="subcellular location">
    <subcellularLocation>
        <location evidence="1">Cell membrane</location>
        <topology evidence="1">Multi-pass membrane protein</topology>
    </subcellularLocation>
</comment>
<comment type="caution">
    <text evidence="9">The sequence shown here is derived from an EMBL/GenBank/DDBJ whole genome shotgun (WGS) entry which is preliminary data.</text>
</comment>
<keyword evidence="5 7" id="KW-1133">Transmembrane helix</keyword>
<keyword evidence="3" id="KW-1003">Cell membrane</keyword>
<evidence type="ECO:0000259" key="8">
    <source>
        <dbReference type="Pfam" id="PF00482"/>
    </source>
</evidence>
<reference evidence="9 10" key="1">
    <citation type="submission" date="2019-02" db="EMBL/GenBank/DDBJ databases">
        <title>Deep-cultivation of Planctomycetes and their phenomic and genomic characterization uncovers novel biology.</title>
        <authorList>
            <person name="Wiegand S."/>
            <person name="Jogler M."/>
            <person name="Boedeker C."/>
            <person name="Pinto D."/>
            <person name="Vollmers J."/>
            <person name="Rivas-Marin E."/>
            <person name="Kohn T."/>
            <person name="Peeters S.H."/>
            <person name="Heuer A."/>
            <person name="Rast P."/>
            <person name="Oberbeckmann S."/>
            <person name="Bunk B."/>
            <person name="Jeske O."/>
            <person name="Meyerdierks A."/>
            <person name="Storesund J.E."/>
            <person name="Kallscheuer N."/>
            <person name="Luecker S."/>
            <person name="Lage O.M."/>
            <person name="Pohl T."/>
            <person name="Merkel B.J."/>
            <person name="Hornburger P."/>
            <person name="Mueller R.-W."/>
            <person name="Bruemmer F."/>
            <person name="Labrenz M."/>
            <person name="Spormann A.M."/>
            <person name="Op Den Camp H."/>
            <person name="Overmann J."/>
            <person name="Amann R."/>
            <person name="Jetten M.S.M."/>
            <person name="Mascher T."/>
            <person name="Medema M.H."/>
            <person name="Devos D.P."/>
            <person name="Kaster A.-K."/>
            <person name="Ovreas L."/>
            <person name="Rohde M."/>
            <person name="Galperin M.Y."/>
            <person name="Jogler C."/>
        </authorList>
    </citation>
    <scope>NUCLEOTIDE SEQUENCE [LARGE SCALE GENOMIC DNA]</scope>
    <source>
        <strain evidence="9 10">V7</strain>
    </source>
</reference>
<dbReference type="InterPro" id="IPR003004">
    <property type="entry name" value="GspF/PilC"/>
</dbReference>
<feature type="transmembrane region" description="Helical" evidence="7">
    <location>
        <begin position="157"/>
        <end position="180"/>
    </location>
</feature>
<dbReference type="AlphaFoldDB" id="A0A5C6FS86"/>
<evidence type="ECO:0000256" key="3">
    <source>
        <dbReference type="ARBA" id="ARBA00022475"/>
    </source>
</evidence>
<feature type="transmembrane region" description="Helical" evidence="7">
    <location>
        <begin position="108"/>
        <end position="137"/>
    </location>
</feature>
<evidence type="ECO:0000256" key="7">
    <source>
        <dbReference type="SAM" id="Phobius"/>
    </source>
</evidence>
<evidence type="ECO:0000313" key="9">
    <source>
        <dbReference type="EMBL" id="TWU63366.1"/>
    </source>
</evidence>
<accession>A0A5C6FS86</accession>
<proteinExistence type="inferred from homology"/>
<name>A0A5C6FS86_9PLAN</name>